<dbReference type="PANTHER" id="PTHR45436:SF5">
    <property type="entry name" value="SENSOR HISTIDINE KINASE TRCS"/>
    <property type="match status" value="1"/>
</dbReference>
<dbReference type="InterPro" id="IPR005467">
    <property type="entry name" value="His_kinase_dom"/>
</dbReference>
<dbReference type="Gene3D" id="1.10.287.130">
    <property type="match status" value="1"/>
</dbReference>
<comment type="subcellular location">
    <subcellularLocation>
        <location evidence="2">Cell membrane</location>
    </subcellularLocation>
</comment>
<evidence type="ECO:0000256" key="4">
    <source>
        <dbReference type="ARBA" id="ARBA00022553"/>
    </source>
</evidence>
<dbReference type="SMART" id="SM00387">
    <property type="entry name" value="HATPase_c"/>
    <property type="match status" value="1"/>
</dbReference>
<evidence type="ECO:0000256" key="9">
    <source>
        <dbReference type="ARBA" id="ARBA00023012"/>
    </source>
</evidence>
<evidence type="ECO:0000256" key="1">
    <source>
        <dbReference type="ARBA" id="ARBA00000085"/>
    </source>
</evidence>
<protein>
    <recommendedName>
        <fullName evidence="3">histidine kinase</fullName>
        <ecNumber evidence="3">2.7.13.3</ecNumber>
    </recommendedName>
</protein>
<dbReference type="CDD" id="cd06225">
    <property type="entry name" value="HAMP"/>
    <property type="match status" value="1"/>
</dbReference>
<dbReference type="PROSITE" id="PS50109">
    <property type="entry name" value="HIS_KIN"/>
    <property type="match status" value="1"/>
</dbReference>
<dbReference type="OrthoDB" id="9786919at2"/>
<evidence type="ECO:0000259" key="12">
    <source>
        <dbReference type="PROSITE" id="PS50109"/>
    </source>
</evidence>
<dbReference type="EC" id="2.7.13.3" evidence="3"/>
<dbReference type="SMART" id="SM00304">
    <property type="entry name" value="HAMP"/>
    <property type="match status" value="1"/>
</dbReference>
<dbReference type="PRINTS" id="PR00344">
    <property type="entry name" value="BCTRLSENSOR"/>
</dbReference>
<evidence type="ECO:0000256" key="3">
    <source>
        <dbReference type="ARBA" id="ARBA00012438"/>
    </source>
</evidence>
<dbReference type="Proteomes" id="UP000680750">
    <property type="component" value="Chromosome"/>
</dbReference>
<dbReference type="Gene3D" id="6.10.340.10">
    <property type="match status" value="1"/>
</dbReference>
<dbReference type="Pfam" id="PF00672">
    <property type="entry name" value="HAMP"/>
    <property type="match status" value="1"/>
</dbReference>
<comment type="catalytic activity">
    <reaction evidence="1">
        <text>ATP + protein L-histidine = ADP + protein N-phospho-L-histidine.</text>
        <dbReference type="EC" id="2.7.13.3"/>
    </reaction>
</comment>
<proteinExistence type="predicted"/>
<dbReference type="CDD" id="cd00082">
    <property type="entry name" value="HisKA"/>
    <property type="match status" value="1"/>
</dbReference>
<dbReference type="InterPro" id="IPR004358">
    <property type="entry name" value="Sig_transdc_His_kin-like_C"/>
</dbReference>
<evidence type="ECO:0000256" key="8">
    <source>
        <dbReference type="ARBA" id="ARBA00022989"/>
    </source>
</evidence>
<name>A0A810L1H3_9ACTN</name>
<evidence type="ECO:0000256" key="11">
    <source>
        <dbReference type="SAM" id="Phobius"/>
    </source>
</evidence>
<keyword evidence="7 14" id="KW-0418">Kinase</keyword>
<keyword evidence="5" id="KW-0808">Transferase</keyword>
<dbReference type="Pfam" id="PF00512">
    <property type="entry name" value="HisKA"/>
    <property type="match status" value="1"/>
</dbReference>
<dbReference type="KEGG" id="aser:Asera_28070"/>
<dbReference type="InterPro" id="IPR003660">
    <property type="entry name" value="HAMP_dom"/>
</dbReference>
<feature type="transmembrane region" description="Helical" evidence="11">
    <location>
        <begin position="27"/>
        <end position="52"/>
    </location>
</feature>
<dbReference type="AlphaFoldDB" id="A0A810L1H3"/>
<evidence type="ECO:0000313" key="15">
    <source>
        <dbReference type="Proteomes" id="UP000680750"/>
    </source>
</evidence>
<dbReference type="SUPFAM" id="SSF55874">
    <property type="entry name" value="ATPase domain of HSP90 chaperone/DNA topoisomerase II/histidine kinase"/>
    <property type="match status" value="1"/>
</dbReference>
<dbReference type="CDD" id="cd00075">
    <property type="entry name" value="HATPase"/>
    <property type="match status" value="1"/>
</dbReference>
<reference evidence="14" key="1">
    <citation type="submission" date="2020-08" db="EMBL/GenBank/DDBJ databases">
        <title>Whole genome shotgun sequence of Actinocatenispora sera NBRC 101916.</title>
        <authorList>
            <person name="Komaki H."/>
            <person name="Tamura T."/>
        </authorList>
    </citation>
    <scope>NUCLEOTIDE SEQUENCE</scope>
    <source>
        <strain evidence="14">NBRC 101916</strain>
    </source>
</reference>
<keyword evidence="8 11" id="KW-1133">Transmembrane helix</keyword>
<dbReference type="Gene3D" id="3.30.565.10">
    <property type="entry name" value="Histidine kinase-like ATPase, C-terminal domain"/>
    <property type="match status" value="1"/>
</dbReference>
<keyword evidence="4" id="KW-0597">Phosphoprotein</keyword>
<evidence type="ECO:0000256" key="7">
    <source>
        <dbReference type="ARBA" id="ARBA00022777"/>
    </source>
</evidence>
<evidence type="ECO:0000256" key="6">
    <source>
        <dbReference type="ARBA" id="ARBA00022692"/>
    </source>
</evidence>
<dbReference type="GO" id="GO:0005886">
    <property type="term" value="C:plasma membrane"/>
    <property type="evidence" value="ECO:0007669"/>
    <property type="project" value="UniProtKB-SubCell"/>
</dbReference>
<gene>
    <name evidence="14" type="primary">mprB</name>
    <name evidence="14" type="ORF">Asera_28070</name>
</gene>
<dbReference type="InterPro" id="IPR036890">
    <property type="entry name" value="HATPase_C_sf"/>
</dbReference>
<dbReference type="InterPro" id="IPR003661">
    <property type="entry name" value="HisK_dim/P_dom"/>
</dbReference>
<accession>A0A810L1H3</accession>
<dbReference type="GO" id="GO:0000155">
    <property type="term" value="F:phosphorelay sensor kinase activity"/>
    <property type="evidence" value="ECO:0007669"/>
    <property type="project" value="InterPro"/>
</dbReference>
<organism evidence="14 15">
    <name type="scientific">Actinocatenispora sera</name>
    <dbReference type="NCBI Taxonomy" id="390989"/>
    <lineage>
        <taxon>Bacteria</taxon>
        <taxon>Bacillati</taxon>
        <taxon>Actinomycetota</taxon>
        <taxon>Actinomycetes</taxon>
        <taxon>Micromonosporales</taxon>
        <taxon>Micromonosporaceae</taxon>
        <taxon>Actinocatenispora</taxon>
    </lineage>
</organism>
<evidence type="ECO:0000256" key="5">
    <source>
        <dbReference type="ARBA" id="ARBA00022679"/>
    </source>
</evidence>
<keyword evidence="10 11" id="KW-0472">Membrane</keyword>
<evidence type="ECO:0000313" key="14">
    <source>
        <dbReference type="EMBL" id="BCJ28699.1"/>
    </source>
</evidence>
<dbReference type="InterPro" id="IPR036097">
    <property type="entry name" value="HisK_dim/P_sf"/>
</dbReference>
<feature type="transmembrane region" description="Helical" evidence="11">
    <location>
        <begin position="175"/>
        <end position="198"/>
    </location>
</feature>
<dbReference type="PROSITE" id="PS50885">
    <property type="entry name" value="HAMP"/>
    <property type="match status" value="1"/>
</dbReference>
<keyword evidence="9" id="KW-0902">Two-component regulatory system</keyword>
<dbReference type="PANTHER" id="PTHR45436">
    <property type="entry name" value="SENSOR HISTIDINE KINASE YKOH"/>
    <property type="match status" value="1"/>
</dbReference>
<dbReference type="SUPFAM" id="SSF47384">
    <property type="entry name" value="Homodimeric domain of signal transducing histidine kinase"/>
    <property type="match status" value="1"/>
</dbReference>
<feature type="domain" description="HAMP" evidence="13">
    <location>
        <begin position="199"/>
        <end position="256"/>
    </location>
</feature>
<dbReference type="EMBL" id="AP023354">
    <property type="protein sequence ID" value="BCJ28699.1"/>
    <property type="molecule type" value="Genomic_DNA"/>
</dbReference>
<dbReference type="SUPFAM" id="SSF158472">
    <property type="entry name" value="HAMP domain-like"/>
    <property type="match status" value="1"/>
</dbReference>
<dbReference type="SMART" id="SM00388">
    <property type="entry name" value="HisKA"/>
    <property type="match status" value="1"/>
</dbReference>
<dbReference type="RefSeq" id="WP_157035188.1">
    <property type="nucleotide sequence ID" value="NZ_JOEG01000028.1"/>
</dbReference>
<dbReference type="Pfam" id="PF02518">
    <property type="entry name" value="HATPase_c"/>
    <property type="match status" value="1"/>
</dbReference>
<evidence type="ECO:0000256" key="10">
    <source>
        <dbReference type="ARBA" id="ARBA00023136"/>
    </source>
</evidence>
<evidence type="ECO:0000259" key="13">
    <source>
        <dbReference type="PROSITE" id="PS50885"/>
    </source>
</evidence>
<feature type="domain" description="Histidine kinase" evidence="12">
    <location>
        <begin position="264"/>
        <end position="481"/>
    </location>
</feature>
<keyword evidence="6 11" id="KW-0812">Transmembrane</keyword>
<dbReference type="InterPro" id="IPR003594">
    <property type="entry name" value="HATPase_dom"/>
</dbReference>
<dbReference type="InterPro" id="IPR050428">
    <property type="entry name" value="TCS_sensor_his_kinase"/>
</dbReference>
<sequence>MNRPGPARRPGVRLGAMRRWRGLTLRARLTSIAALAVAVAVVGVSAVAFVAVGHQVRASVDQTLRRDAETVAASPDEWAHRTVVGSDDGHGDPDHDHDLSPRVQVLDGAGRPVGATGLPVTGRARQIATGHGQEAFEQVPVRGEDYRMLTRRAAGGGAVQVAVSLHGAHETMAGVGLAILVVGVVGVAAAAAVGALVARAGLRPVDRLTAAVEHVTATTDLDTSVDAGLDVSGRDEVGRLATAFNTMLAALRASRAAQRLLVEDAGHELRTPLTSLRTNIQLLIRADRQRDRQLSDADRGRLLADLDTQTAELTRLVGELVDLARDDHGAELVEPVDLAELVDLAVQRLPAGTPVDADYEHVSVPGRATSLTRMVANLLDNAVKWSPPGAPVTVRLRAAAGTDGTPGAELSVADRGPGVAEADLPHIFERFHRAPTARSVPGSGLGLAIVAQAVALHAGTVRVEQVHPSGARFVVWLPRRSGNAA</sequence>
<keyword evidence="15" id="KW-1185">Reference proteome</keyword>
<evidence type="ECO:0000256" key="2">
    <source>
        <dbReference type="ARBA" id="ARBA00004236"/>
    </source>
</evidence>